<organism evidence="5 6">
    <name type="scientific">Ostreobium quekettii</name>
    <dbReference type="NCBI Taxonomy" id="121088"/>
    <lineage>
        <taxon>Eukaryota</taxon>
        <taxon>Viridiplantae</taxon>
        <taxon>Chlorophyta</taxon>
        <taxon>core chlorophytes</taxon>
        <taxon>Ulvophyceae</taxon>
        <taxon>TCBD clade</taxon>
        <taxon>Bryopsidales</taxon>
        <taxon>Ostreobineae</taxon>
        <taxon>Ostreobiaceae</taxon>
        <taxon>Ostreobium</taxon>
    </lineage>
</organism>
<dbReference type="GO" id="GO:0000272">
    <property type="term" value="P:polysaccharide catabolic process"/>
    <property type="evidence" value="ECO:0007669"/>
    <property type="project" value="InterPro"/>
</dbReference>
<dbReference type="Gene3D" id="3.40.50.1110">
    <property type="entry name" value="SGNH hydrolase"/>
    <property type="match status" value="1"/>
</dbReference>
<dbReference type="PANTHER" id="PTHR31988:SF19">
    <property type="entry name" value="9-O-ACETYL-N-ACETYLNEURAMINIC ACID DEACETYLASE-RELATED"/>
    <property type="match status" value="1"/>
</dbReference>
<evidence type="ECO:0000256" key="3">
    <source>
        <dbReference type="SAM" id="SignalP"/>
    </source>
</evidence>
<dbReference type="EMBL" id="CAJHUC010000279">
    <property type="protein sequence ID" value="CAD7694829.1"/>
    <property type="molecule type" value="Genomic_DNA"/>
</dbReference>
<evidence type="ECO:0000256" key="1">
    <source>
        <dbReference type="ARBA" id="ARBA00022801"/>
    </source>
</evidence>
<feature type="domain" description="Sialate O-acetylesterase" evidence="4">
    <location>
        <begin position="34"/>
        <end position="289"/>
    </location>
</feature>
<keyword evidence="6" id="KW-1185">Reference proteome</keyword>
<dbReference type="SUPFAM" id="SSF52266">
    <property type="entry name" value="SGNH hydrolase"/>
    <property type="match status" value="1"/>
</dbReference>
<dbReference type="InterPro" id="IPR052940">
    <property type="entry name" value="Carb_Esterase_6"/>
</dbReference>
<proteinExistence type="predicted"/>
<dbReference type="GO" id="GO:0004553">
    <property type="term" value="F:hydrolase activity, hydrolyzing O-glycosyl compounds"/>
    <property type="evidence" value="ECO:0007669"/>
    <property type="project" value="InterPro"/>
</dbReference>
<reference evidence="5" key="1">
    <citation type="submission" date="2020-12" db="EMBL/GenBank/DDBJ databases">
        <authorList>
            <person name="Iha C."/>
        </authorList>
    </citation>
    <scope>NUCLEOTIDE SEQUENCE</scope>
</reference>
<dbReference type="Proteomes" id="UP000708148">
    <property type="component" value="Unassembled WGS sequence"/>
</dbReference>
<dbReference type="InterPro" id="IPR036439">
    <property type="entry name" value="Dockerin_dom_sf"/>
</dbReference>
<dbReference type="Pfam" id="PF03629">
    <property type="entry name" value="SASA"/>
    <property type="match status" value="1"/>
</dbReference>
<feature type="region of interest" description="Disordered" evidence="2">
    <location>
        <begin position="91"/>
        <end position="110"/>
    </location>
</feature>
<comment type="caution">
    <text evidence="5">The sequence shown here is derived from an EMBL/GenBank/DDBJ whole genome shotgun (WGS) entry which is preliminary data.</text>
</comment>
<dbReference type="InterPro" id="IPR036514">
    <property type="entry name" value="SGNH_hydro_sf"/>
</dbReference>
<feature type="chain" id="PRO_5035886765" description="Sialate O-acetylesterase domain-containing protein" evidence="3">
    <location>
        <begin position="32"/>
        <end position="622"/>
    </location>
</feature>
<name>A0A8S1IJW4_9CHLO</name>
<dbReference type="InterPro" id="IPR002105">
    <property type="entry name" value="Dockerin_1_rpt"/>
</dbReference>
<keyword evidence="1" id="KW-0378">Hydrolase</keyword>
<gene>
    <name evidence="5" type="ORF">OSTQU699_LOCUS192</name>
</gene>
<dbReference type="Pfam" id="PF00404">
    <property type="entry name" value="Dockerin_1"/>
    <property type="match status" value="1"/>
</dbReference>
<dbReference type="Gene3D" id="1.10.1330.10">
    <property type="entry name" value="Dockerin domain"/>
    <property type="match status" value="1"/>
</dbReference>
<dbReference type="PROSITE" id="PS00018">
    <property type="entry name" value="EF_HAND_1"/>
    <property type="match status" value="2"/>
</dbReference>
<dbReference type="InterPro" id="IPR018247">
    <property type="entry name" value="EF_Hand_1_Ca_BS"/>
</dbReference>
<dbReference type="OrthoDB" id="42638at2759"/>
<keyword evidence="3" id="KW-0732">Signal</keyword>
<accession>A0A8S1IJW4</accession>
<evidence type="ECO:0000313" key="5">
    <source>
        <dbReference type="EMBL" id="CAD7694829.1"/>
    </source>
</evidence>
<dbReference type="PANTHER" id="PTHR31988">
    <property type="entry name" value="ESTERASE, PUTATIVE (DUF303)-RELATED"/>
    <property type="match status" value="1"/>
</dbReference>
<dbReference type="InterPro" id="IPR005181">
    <property type="entry name" value="SASA"/>
</dbReference>
<evidence type="ECO:0000259" key="4">
    <source>
        <dbReference type="Pfam" id="PF03629"/>
    </source>
</evidence>
<sequence>MWLNPRDAPSGVGVACLQGSLLVALSATASGVEFDVFLIGGQSNASGRGNTADIPVGSPLAIPQTDVQFYWHKTLGNVSNGNLAQDQIIDLQPGSGHGRNSPAGHPSEFGSELSFGRTLAEAFPQRNIMLVKYGHGGSNLHTQWASGGDMYNTFVDTVEAALAVLDLRGDTYNLRGMTWLQGEADTSAANAAAYQNNLVNLIDRVRTDVFNGEDAPFVLTRLSDNQYASLGSGQITVRAAQSNAPNLRPNVATIDTDNDTLYTTYSNGLIHFDANGQIGLGNALGQQMVSMLTSPPEPMTSVAIFNASPENSTGINNGAGSAGVDTLAGATGTLTLESTWGTNHAFGLASTDTIDSLAAESPLGRALRDTDTVRVTAVVTGITGDLNSNGVEFGLAPTVGFRPSPHLIFQVDADGAASGLAHFPGSGSPATSFWVGVTGSDDAVWGVDEASLLDGFTISIEANKDGFTVTISDAEFVDNGSATPGVFHGAFTGTEFIDNFGGGHLYFTAQKSGAAMIVNLGELSIEVAEPLLLTADFNRDGVVDAADYTVWRDHSGEQVTPCTEGDANGDGAVTTDDYAEWKASYGAQSSALRDRAPGLQAPGPASMALLWGAALIMLFERP</sequence>
<protein>
    <recommendedName>
        <fullName evidence="4">Sialate O-acetylesterase domain-containing protein</fullName>
    </recommendedName>
</protein>
<feature type="signal peptide" evidence="3">
    <location>
        <begin position="1"/>
        <end position="31"/>
    </location>
</feature>
<dbReference type="SUPFAM" id="SSF63446">
    <property type="entry name" value="Type I dockerin domain"/>
    <property type="match status" value="1"/>
</dbReference>
<evidence type="ECO:0000256" key="2">
    <source>
        <dbReference type="SAM" id="MobiDB-lite"/>
    </source>
</evidence>
<evidence type="ECO:0000313" key="6">
    <source>
        <dbReference type="Proteomes" id="UP000708148"/>
    </source>
</evidence>
<dbReference type="AlphaFoldDB" id="A0A8S1IJW4"/>